<dbReference type="Pfam" id="PF13676">
    <property type="entry name" value="TIR_2"/>
    <property type="match status" value="1"/>
</dbReference>
<dbReference type="AlphaFoldDB" id="A0A504YDG8"/>
<proteinExistence type="predicted"/>
<feature type="domain" description="TIR" evidence="2">
    <location>
        <begin position="451"/>
        <end position="513"/>
    </location>
</feature>
<feature type="compositionally biased region" description="Polar residues" evidence="1">
    <location>
        <begin position="345"/>
        <end position="363"/>
    </location>
</feature>
<dbReference type="OrthoDB" id="2148946at2759"/>
<dbReference type="Proteomes" id="UP000316759">
    <property type="component" value="Unassembled WGS sequence"/>
</dbReference>
<dbReference type="PANTHER" id="PTHR46270">
    <property type="entry name" value="ARMADILLO-TYPE FOLD-RELATED"/>
    <property type="match status" value="1"/>
</dbReference>
<dbReference type="PANTHER" id="PTHR46270:SF2">
    <property type="entry name" value="TIR DOMAIN-CONTAINING PROTEIN"/>
    <property type="match status" value="1"/>
</dbReference>
<dbReference type="SUPFAM" id="SSF48371">
    <property type="entry name" value="ARM repeat"/>
    <property type="match status" value="1"/>
</dbReference>
<dbReference type="Gene3D" id="3.40.50.10140">
    <property type="entry name" value="Toll/interleukin-1 receptor homology (TIR) domain"/>
    <property type="match status" value="1"/>
</dbReference>
<dbReference type="InterPro" id="IPR011989">
    <property type="entry name" value="ARM-like"/>
</dbReference>
<dbReference type="GO" id="GO:0007165">
    <property type="term" value="P:signal transduction"/>
    <property type="evidence" value="ECO:0007669"/>
    <property type="project" value="InterPro"/>
</dbReference>
<dbReference type="EMBL" id="SUNJ01011120">
    <property type="protein sequence ID" value="TPP59143.1"/>
    <property type="molecule type" value="Genomic_DNA"/>
</dbReference>
<evidence type="ECO:0000313" key="4">
    <source>
        <dbReference type="Proteomes" id="UP000316759"/>
    </source>
</evidence>
<evidence type="ECO:0000313" key="3">
    <source>
        <dbReference type="EMBL" id="TPP59143.1"/>
    </source>
</evidence>
<name>A0A504YDG8_FASGI</name>
<dbReference type="STRING" id="46835.A0A504YDG8"/>
<comment type="caution">
    <text evidence="3">The sequence shown here is derived from an EMBL/GenBank/DDBJ whole genome shotgun (WGS) entry which is preliminary data.</text>
</comment>
<dbReference type="InterPro" id="IPR016024">
    <property type="entry name" value="ARM-type_fold"/>
</dbReference>
<feature type="region of interest" description="Disordered" evidence="1">
    <location>
        <begin position="345"/>
        <end position="366"/>
    </location>
</feature>
<reference evidence="3 4" key="1">
    <citation type="submission" date="2019-04" db="EMBL/GenBank/DDBJ databases">
        <title>Annotation for the trematode Fasciola gigantica.</title>
        <authorList>
            <person name="Choi Y.-J."/>
        </authorList>
    </citation>
    <scope>NUCLEOTIDE SEQUENCE [LARGE SCALE GENOMIC DNA]</scope>
    <source>
        <strain evidence="3">Uganda_cow_1</strain>
    </source>
</reference>
<dbReference type="InterPro" id="IPR035897">
    <property type="entry name" value="Toll_tir_struct_dom_sf"/>
</dbReference>
<evidence type="ECO:0000256" key="1">
    <source>
        <dbReference type="SAM" id="MobiDB-lite"/>
    </source>
</evidence>
<gene>
    <name evidence="3" type="ORF">FGIG_09781</name>
</gene>
<sequence>MYKVVREKHLKEIDRAQFLEQCCIGVKHIVDKLTQYSNSKAYETKTFANLAKAFEQSYFAIRKPLSFAREYRITVCKNVLSEASTVYAFGAIFHDLMSKGINCEFNLQESQQMDLFLYPLINLQAALFYYLDSTPIFGKKLVFCEVYMETVRNALRKFFPPVKEDRASKELKSLVEYIIAGIYNALRHEDAEISARVIELRLTDIVRAYASCEDPKIQMAAYMFLAYTETEMSVLEMRESRTIEIFIECLGSATHSDYKQSRGYSVLELAKAIRILAQNDANKRALVDKGILPCLKNMLQSNKVDEEEEALLTLWTLSFDPESKKRIEEELGTLLPAVEQKLSEFKTSGQENASTSAQKSDQPTAEAACVTIEAEQEEDPEVAFNNRKRKKQAAERALRGLIWQLGISVSSGGKEIYRPALLVFVFPRYKQNGKNPQAAPANSGTLTDKHVMISYNHQHRQIASEIAHRLRQNHFKVWIDLDNMKSVDDLMDGMGHRRGETLYIVLVLFSRKPTKDQSQYSKFQLSCL</sequence>
<keyword evidence="4" id="KW-1185">Reference proteome</keyword>
<accession>A0A504YDG8</accession>
<organism evidence="3 4">
    <name type="scientific">Fasciola gigantica</name>
    <name type="common">Giant liver fluke</name>
    <dbReference type="NCBI Taxonomy" id="46835"/>
    <lineage>
        <taxon>Eukaryota</taxon>
        <taxon>Metazoa</taxon>
        <taxon>Spiralia</taxon>
        <taxon>Lophotrochozoa</taxon>
        <taxon>Platyhelminthes</taxon>
        <taxon>Trematoda</taxon>
        <taxon>Digenea</taxon>
        <taxon>Plagiorchiida</taxon>
        <taxon>Echinostomata</taxon>
        <taxon>Echinostomatoidea</taxon>
        <taxon>Fasciolidae</taxon>
        <taxon>Fasciola</taxon>
    </lineage>
</organism>
<dbReference type="Gene3D" id="1.25.10.10">
    <property type="entry name" value="Leucine-rich Repeat Variant"/>
    <property type="match status" value="1"/>
</dbReference>
<dbReference type="InterPro" id="IPR000157">
    <property type="entry name" value="TIR_dom"/>
</dbReference>
<evidence type="ECO:0000259" key="2">
    <source>
        <dbReference type="Pfam" id="PF13676"/>
    </source>
</evidence>
<protein>
    <recommendedName>
        <fullName evidence="2">TIR domain-containing protein</fullName>
    </recommendedName>
</protein>